<dbReference type="Pfam" id="PF00005">
    <property type="entry name" value="ABC_tran"/>
    <property type="match status" value="1"/>
</dbReference>
<comment type="similarity">
    <text evidence="1">Belongs to the ABC transporter superfamily.</text>
</comment>
<gene>
    <name evidence="10" type="ORF">HLH21_10125</name>
</gene>
<dbReference type="InterPro" id="IPR003439">
    <property type="entry name" value="ABC_transporter-like_ATP-bd"/>
</dbReference>
<evidence type="ECO:0000256" key="8">
    <source>
        <dbReference type="ARBA" id="ARBA00023136"/>
    </source>
</evidence>
<evidence type="ECO:0000313" key="11">
    <source>
        <dbReference type="Proteomes" id="UP000561066"/>
    </source>
</evidence>
<evidence type="ECO:0000256" key="3">
    <source>
        <dbReference type="ARBA" id="ARBA00022475"/>
    </source>
</evidence>
<organism evidence="10 11">
    <name type="scientific">Gluconacetobacter johannae</name>
    <dbReference type="NCBI Taxonomy" id="112140"/>
    <lineage>
        <taxon>Bacteria</taxon>
        <taxon>Pseudomonadati</taxon>
        <taxon>Pseudomonadota</taxon>
        <taxon>Alphaproteobacteria</taxon>
        <taxon>Acetobacterales</taxon>
        <taxon>Acetobacteraceae</taxon>
        <taxon>Gluconacetobacter</taxon>
    </lineage>
</organism>
<keyword evidence="7" id="KW-1278">Translocase</keyword>
<evidence type="ECO:0000259" key="9">
    <source>
        <dbReference type="PROSITE" id="PS50893"/>
    </source>
</evidence>
<keyword evidence="8" id="KW-0472">Membrane</keyword>
<dbReference type="Gene3D" id="3.40.50.300">
    <property type="entry name" value="P-loop containing nucleotide triphosphate hydrolases"/>
    <property type="match status" value="1"/>
</dbReference>
<dbReference type="SMART" id="SM00382">
    <property type="entry name" value="AAA"/>
    <property type="match status" value="1"/>
</dbReference>
<dbReference type="InterPro" id="IPR017871">
    <property type="entry name" value="ABC_transporter-like_CS"/>
</dbReference>
<dbReference type="PANTHER" id="PTHR42788:SF18">
    <property type="entry name" value="TAURINE IMPORT ATP-BINDING PROTEIN TAUB"/>
    <property type="match status" value="1"/>
</dbReference>
<evidence type="ECO:0000256" key="4">
    <source>
        <dbReference type="ARBA" id="ARBA00022519"/>
    </source>
</evidence>
<dbReference type="AlphaFoldDB" id="A0A7W4J802"/>
<protein>
    <submittedName>
        <fullName evidence="10">ABC transporter ATP-binding protein</fullName>
    </submittedName>
</protein>
<keyword evidence="3" id="KW-1003">Cell membrane</keyword>
<evidence type="ECO:0000313" key="10">
    <source>
        <dbReference type="EMBL" id="MBB2176284.1"/>
    </source>
</evidence>
<dbReference type="InterPro" id="IPR050166">
    <property type="entry name" value="ABC_transporter_ATP-bind"/>
</dbReference>
<dbReference type="InterPro" id="IPR003593">
    <property type="entry name" value="AAA+_ATPase"/>
</dbReference>
<reference evidence="10 11" key="1">
    <citation type="submission" date="2020-04" db="EMBL/GenBank/DDBJ databases">
        <title>Description of novel Gluconacetobacter.</title>
        <authorList>
            <person name="Sombolestani A."/>
        </authorList>
    </citation>
    <scope>NUCLEOTIDE SEQUENCE [LARGE SCALE GENOMIC DNA]</scope>
    <source>
        <strain evidence="10 11">LMG 21312</strain>
    </source>
</reference>
<keyword evidence="11" id="KW-1185">Reference proteome</keyword>
<evidence type="ECO:0000256" key="7">
    <source>
        <dbReference type="ARBA" id="ARBA00022967"/>
    </source>
</evidence>
<dbReference type="PROSITE" id="PS50893">
    <property type="entry name" value="ABC_TRANSPORTER_2"/>
    <property type="match status" value="1"/>
</dbReference>
<dbReference type="InterPro" id="IPR027417">
    <property type="entry name" value="P-loop_NTPase"/>
</dbReference>
<keyword evidence="5" id="KW-0547">Nucleotide-binding</keyword>
<sequence>MSSITLQNVTQTYTRRDDAQVVLRDVSLSVETGEFLCVIGPSGCGKSTLLELMAGLERPSRGQVLVDGRVIEGPGRGRGVVFQQYALMPWLTALGNVEFGLAAAGYSRRVRRQRALEFLDLVGLAEYASRHPDELSGGMKQRVAIARSLAISPDILLMDEPFGALDPETRETLQDELLRLWRATGHTVVFITHDIDEALYLGRRVMVMARGPGRVAAVIDVPFADRPAGADVRTLPRFIELRQQLRGMLHDRGGDAHGHL</sequence>
<dbReference type="PANTHER" id="PTHR42788">
    <property type="entry name" value="TAURINE IMPORT ATP-BINDING PROTEIN-RELATED"/>
    <property type="match status" value="1"/>
</dbReference>
<dbReference type="GO" id="GO:0016887">
    <property type="term" value="F:ATP hydrolysis activity"/>
    <property type="evidence" value="ECO:0007669"/>
    <property type="project" value="InterPro"/>
</dbReference>
<keyword evidence="6 10" id="KW-0067">ATP-binding</keyword>
<dbReference type="SUPFAM" id="SSF52540">
    <property type="entry name" value="P-loop containing nucleoside triphosphate hydrolases"/>
    <property type="match status" value="1"/>
</dbReference>
<dbReference type="CDD" id="cd03293">
    <property type="entry name" value="ABC_NrtD_SsuB_transporters"/>
    <property type="match status" value="1"/>
</dbReference>
<name>A0A7W4J802_9PROT</name>
<evidence type="ECO:0000256" key="5">
    <source>
        <dbReference type="ARBA" id="ARBA00022741"/>
    </source>
</evidence>
<dbReference type="Proteomes" id="UP000561066">
    <property type="component" value="Unassembled WGS sequence"/>
</dbReference>
<dbReference type="RefSeq" id="WP_182943638.1">
    <property type="nucleotide sequence ID" value="NZ_JABEQH010000012.1"/>
</dbReference>
<dbReference type="GO" id="GO:0005524">
    <property type="term" value="F:ATP binding"/>
    <property type="evidence" value="ECO:0007669"/>
    <property type="project" value="UniProtKB-KW"/>
</dbReference>
<comment type="caution">
    <text evidence="10">The sequence shown here is derived from an EMBL/GenBank/DDBJ whole genome shotgun (WGS) entry which is preliminary data.</text>
</comment>
<evidence type="ECO:0000256" key="1">
    <source>
        <dbReference type="ARBA" id="ARBA00005417"/>
    </source>
</evidence>
<evidence type="ECO:0000256" key="2">
    <source>
        <dbReference type="ARBA" id="ARBA00022448"/>
    </source>
</evidence>
<proteinExistence type="inferred from homology"/>
<feature type="domain" description="ABC transporter" evidence="9">
    <location>
        <begin position="4"/>
        <end position="235"/>
    </location>
</feature>
<evidence type="ECO:0000256" key="6">
    <source>
        <dbReference type="ARBA" id="ARBA00022840"/>
    </source>
</evidence>
<keyword evidence="4" id="KW-0997">Cell inner membrane</keyword>
<dbReference type="PROSITE" id="PS00211">
    <property type="entry name" value="ABC_TRANSPORTER_1"/>
    <property type="match status" value="1"/>
</dbReference>
<dbReference type="EMBL" id="JABEQH010000012">
    <property type="protein sequence ID" value="MBB2176284.1"/>
    <property type="molecule type" value="Genomic_DNA"/>
</dbReference>
<accession>A0A7W4J802</accession>
<keyword evidence="2" id="KW-0813">Transport</keyword>